<gene>
    <name evidence="4" type="ORF">TRFO_39125</name>
</gene>
<dbReference type="Pfam" id="PF12807">
    <property type="entry name" value="eIF3_p135"/>
    <property type="match status" value="1"/>
</dbReference>
<dbReference type="EMBL" id="MLAK01001297">
    <property type="protein sequence ID" value="OHS94701.1"/>
    <property type="molecule type" value="Genomic_DNA"/>
</dbReference>
<dbReference type="InterPro" id="IPR025697">
    <property type="entry name" value="CLU_dom"/>
</dbReference>
<dbReference type="Pfam" id="PF13236">
    <property type="entry name" value="CLU"/>
    <property type="match status" value="1"/>
</dbReference>
<evidence type="ECO:0000256" key="1">
    <source>
        <dbReference type="ARBA" id="ARBA00022490"/>
    </source>
</evidence>
<dbReference type="InterPro" id="IPR019734">
    <property type="entry name" value="TPR_rpt"/>
</dbReference>
<name>A0A1J4JB93_9EUKA</name>
<dbReference type="SMART" id="SM00028">
    <property type="entry name" value="TPR"/>
    <property type="match status" value="3"/>
</dbReference>
<dbReference type="RefSeq" id="XP_068347838.1">
    <property type="nucleotide sequence ID" value="XM_068512460.1"/>
</dbReference>
<dbReference type="Proteomes" id="UP000179807">
    <property type="component" value="Unassembled WGS sequence"/>
</dbReference>
<organism evidence="4 5">
    <name type="scientific">Tritrichomonas foetus</name>
    <dbReference type="NCBI Taxonomy" id="1144522"/>
    <lineage>
        <taxon>Eukaryota</taxon>
        <taxon>Metamonada</taxon>
        <taxon>Parabasalia</taxon>
        <taxon>Tritrichomonadida</taxon>
        <taxon>Tritrichomonadidae</taxon>
        <taxon>Tritrichomonas</taxon>
    </lineage>
</organism>
<feature type="domain" description="Clu" evidence="3">
    <location>
        <begin position="272"/>
        <end position="521"/>
    </location>
</feature>
<feature type="repeat" description="TPR" evidence="2">
    <location>
        <begin position="799"/>
        <end position="832"/>
    </location>
</feature>
<evidence type="ECO:0000313" key="5">
    <source>
        <dbReference type="Proteomes" id="UP000179807"/>
    </source>
</evidence>
<evidence type="ECO:0000256" key="2">
    <source>
        <dbReference type="PROSITE-ProRule" id="PRU00339"/>
    </source>
</evidence>
<comment type="caution">
    <text evidence="4">The sequence shown here is derived from an EMBL/GenBank/DDBJ whole genome shotgun (WGS) entry which is preliminary data.</text>
</comment>
<keyword evidence="5" id="KW-1185">Reference proteome</keyword>
<dbReference type="Gene3D" id="1.25.40.10">
    <property type="entry name" value="Tetratricopeptide repeat domain"/>
    <property type="match status" value="1"/>
</dbReference>
<dbReference type="AlphaFoldDB" id="A0A1J4JB93"/>
<dbReference type="PROSITE" id="PS50005">
    <property type="entry name" value="TPR"/>
    <property type="match status" value="1"/>
</dbReference>
<dbReference type="GO" id="GO:0005737">
    <property type="term" value="C:cytoplasm"/>
    <property type="evidence" value="ECO:0007669"/>
    <property type="project" value="TreeGrafter"/>
</dbReference>
<dbReference type="OrthoDB" id="1414216at2759"/>
<evidence type="ECO:0000259" key="3">
    <source>
        <dbReference type="PROSITE" id="PS51823"/>
    </source>
</evidence>
<dbReference type="InterPro" id="IPR011990">
    <property type="entry name" value="TPR-like_helical_dom_sf"/>
</dbReference>
<proteinExistence type="predicted"/>
<dbReference type="CDD" id="cd15466">
    <property type="entry name" value="CLU-central"/>
    <property type="match status" value="1"/>
</dbReference>
<dbReference type="VEuPathDB" id="TrichDB:TRFO_39125"/>
<reference evidence="4" key="1">
    <citation type="submission" date="2016-10" db="EMBL/GenBank/DDBJ databases">
        <authorList>
            <person name="Benchimol M."/>
            <person name="Almeida L.G."/>
            <person name="Vasconcelos A.T."/>
            <person name="Perreira-Neves A."/>
            <person name="Rosa I.A."/>
            <person name="Tasca T."/>
            <person name="Bogo M.R."/>
            <person name="de Souza W."/>
        </authorList>
    </citation>
    <scope>NUCLEOTIDE SEQUENCE [LARGE SCALE GENOMIC DNA]</scope>
    <source>
        <strain evidence="4">K</strain>
    </source>
</reference>
<dbReference type="InterPro" id="IPR028275">
    <property type="entry name" value="CLU_N"/>
</dbReference>
<keyword evidence="1" id="KW-0963">Cytoplasm</keyword>
<dbReference type="InterPro" id="IPR033646">
    <property type="entry name" value="CLU-central"/>
</dbReference>
<dbReference type="InterPro" id="IPR027523">
    <property type="entry name" value="CLU_prot"/>
</dbReference>
<protein>
    <recommendedName>
        <fullName evidence="3">Clu domain-containing protein</fullName>
    </recommendedName>
</protein>
<sequence length="1015" mass="115666">MSGEEITKCGEPNNLVTINLLCQPSTMNKPTKFQVVNPNIQTIIMVLRLNPEYIFITNYDIVTKSGSIHDLSHDLSADIENNQITVTIKHLPYNEGSALLHVQSLARIYFTLSSHRQYSDCQQSVAGWINRTYSTTAPGIDDLNGFFPEGYIKSDLPRPIKIMDLSNNPLTMKERIEGVLLKLDVTTCENKTFSVYANKDGWYYDKSEVITSKKFDAKTSKHITSTIQTQNKSNYSTAYPTLHHLLLDVSEHYSNSIYFIAEKWLNLMGYERQPFSPLNKTTLFMERKLDSKNKIINRSQLKLFQDISSENINLSALTIDDLINDVKNEESRDLYTFKIERKYAQEAAEGVEMIKRGHLYPYGDSANFVWKDLFIASMDYMAELQKEKGGIETANRLYCNEIKSYQQLANSSPSLRIVRTALIDYFTERWVAQSIIPGLLTHQSNIVYGLNIIDNSNYMHNEKFDEIIEKIAKPLGIGPSNIKSSDKPIFCSSQLNGVISTDGNNYVADFHRITPRDANYPDPVKHHGCVIRQEALHSFAVVSELDKHSEELVKLGGDKNYLYHQNPNQETPLDSEKVRELEGARQKIIENAEKPCFDINALTIDAKDPTFIPQNVADIAKFLLDVIIPKFVHEYAVVSKFVVDGQIIVNEMHSRGINVRYLGRIHDLVSKQEKLTEQNKCFLLSLESEMIARSFKVIMRYQNKNLNEFLHSLNLVLGLETDKSDFDTVYKEISEVSFEKFGIRPPEPKPCQRILILRSVLRAFGITLLGRNFDSPILASDIGDISPIVKFPFSENPQFRSYIDLATSIFGNGDIDSALELFTMALQIGENTVQPFDEGIALCYFYLSLIYEKKEDYDSAFRSCLKSLIIQEKYRDQTCPDMIVRYSLLARFARFLNKPTLAFAFADRAANLASIIMPNHPWVYIEYTAAADFALSISPEFSIKYCEARIKRCEQDGEGKKQQAVFYSLMAKAAINQKDLLKALSFEKIASSLDPANEDHKSTYLLIQKTIERSG</sequence>
<dbReference type="Pfam" id="PF15044">
    <property type="entry name" value="CLU_N"/>
    <property type="match status" value="1"/>
</dbReference>
<dbReference type="PROSITE" id="PS51823">
    <property type="entry name" value="CLU"/>
    <property type="match status" value="1"/>
</dbReference>
<dbReference type="PANTHER" id="PTHR12601">
    <property type="entry name" value="EUKARYOTIC TRANSLATION INITIATION FACTOR 3 SUBUNIT EIF-3"/>
    <property type="match status" value="1"/>
</dbReference>
<dbReference type="SUPFAM" id="SSF48452">
    <property type="entry name" value="TPR-like"/>
    <property type="match status" value="1"/>
</dbReference>
<accession>A0A1J4JB93</accession>
<dbReference type="GeneID" id="94847164"/>
<evidence type="ECO:0000313" key="4">
    <source>
        <dbReference type="EMBL" id="OHS94701.1"/>
    </source>
</evidence>
<keyword evidence="2" id="KW-0802">TPR repeat</keyword>
<dbReference type="PANTHER" id="PTHR12601:SF6">
    <property type="entry name" value="CLUSTERED MITOCHONDRIA PROTEIN HOMOLOG"/>
    <property type="match status" value="1"/>
</dbReference>